<sequence>MCCSAAKWKREEVPDHKFDFVDVNDFKDGSLIRRFLYLVLFALIIKNILVIAADVWTAYLLIRFNNWSRSISNPDLLKYGRWVFFASIIFSFLLILWELRKTARIVKSRDIAYAYTCNGAYRFYSIRSYAHFCLFAQINNSRRKTDRIAFFVYFTLKGWKRFLLAEAPRQVVNGIALFNVYIINGRFQPTRFYDNGSDLMARISFALMSFTFCVWAISAILLLIAGVLYLPLLCQIRGNLKEYVCHKIDKRLAELLRKKSRQRI</sequence>
<keyword evidence="3" id="KW-1185">Reference proteome</keyword>
<feature type="transmembrane region" description="Helical" evidence="1">
    <location>
        <begin position="35"/>
        <end position="62"/>
    </location>
</feature>
<dbReference type="GO" id="GO:0015079">
    <property type="term" value="F:potassium ion transmembrane transporter activity"/>
    <property type="evidence" value="ECO:0007669"/>
    <property type="project" value="InterPro"/>
</dbReference>
<feature type="non-terminal residue" evidence="2">
    <location>
        <position position="264"/>
    </location>
</feature>
<evidence type="ECO:0000313" key="2">
    <source>
        <dbReference type="EMBL" id="RKP10108.1"/>
    </source>
</evidence>
<dbReference type="AlphaFoldDB" id="A0A4P9XV35"/>
<dbReference type="InterPro" id="IPR031606">
    <property type="entry name" value="Kch1/2"/>
</dbReference>
<keyword evidence="1" id="KW-0812">Transmembrane</keyword>
<feature type="transmembrane region" description="Helical" evidence="1">
    <location>
        <begin position="82"/>
        <end position="99"/>
    </location>
</feature>
<accession>A0A4P9XV35</accession>
<organism evidence="2 3">
    <name type="scientific">Thamnocephalis sphaerospora</name>
    <dbReference type="NCBI Taxonomy" id="78915"/>
    <lineage>
        <taxon>Eukaryota</taxon>
        <taxon>Fungi</taxon>
        <taxon>Fungi incertae sedis</taxon>
        <taxon>Zoopagomycota</taxon>
        <taxon>Zoopagomycotina</taxon>
        <taxon>Zoopagomycetes</taxon>
        <taxon>Zoopagales</taxon>
        <taxon>Sigmoideomycetaceae</taxon>
        <taxon>Thamnocephalis</taxon>
    </lineage>
</organism>
<dbReference type="Pfam" id="PF16944">
    <property type="entry name" value="KCH"/>
    <property type="match status" value="1"/>
</dbReference>
<evidence type="ECO:0000256" key="1">
    <source>
        <dbReference type="SAM" id="Phobius"/>
    </source>
</evidence>
<dbReference type="Proteomes" id="UP000271241">
    <property type="component" value="Unassembled WGS sequence"/>
</dbReference>
<dbReference type="STRING" id="78915.A0A4P9XV35"/>
<dbReference type="PANTHER" id="PTHR36424">
    <property type="entry name" value="PHEROMONE-REGULATED MEMBRANE PROTEIN 6"/>
    <property type="match status" value="1"/>
</dbReference>
<dbReference type="PANTHER" id="PTHR36424:SF1">
    <property type="entry name" value="LOW AFFINITY K(+) TRANSPORTER 1-RELATED"/>
    <property type="match status" value="1"/>
</dbReference>
<dbReference type="GO" id="GO:0005886">
    <property type="term" value="C:plasma membrane"/>
    <property type="evidence" value="ECO:0007669"/>
    <property type="project" value="InterPro"/>
</dbReference>
<evidence type="ECO:0000313" key="3">
    <source>
        <dbReference type="Proteomes" id="UP000271241"/>
    </source>
</evidence>
<reference evidence="3" key="1">
    <citation type="journal article" date="2018" name="Nat. Microbiol.">
        <title>Leveraging single-cell genomics to expand the fungal tree of life.</title>
        <authorList>
            <person name="Ahrendt S.R."/>
            <person name="Quandt C.A."/>
            <person name="Ciobanu D."/>
            <person name="Clum A."/>
            <person name="Salamov A."/>
            <person name="Andreopoulos B."/>
            <person name="Cheng J.F."/>
            <person name="Woyke T."/>
            <person name="Pelin A."/>
            <person name="Henrissat B."/>
            <person name="Reynolds N.K."/>
            <person name="Benny G.L."/>
            <person name="Smith M.E."/>
            <person name="James T.Y."/>
            <person name="Grigoriev I.V."/>
        </authorList>
    </citation>
    <scope>NUCLEOTIDE SEQUENCE [LARGE SCALE GENOMIC DNA]</scope>
    <source>
        <strain evidence="3">RSA 1356</strain>
    </source>
</reference>
<keyword evidence="1" id="KW-1133">Transmembrane helix</keyword>
<dbReference type="EMBL" id="KZ992470">
    <property type="protein sequence ID" value="RKP10108.1"/>
    <property type="molecule type" value="Genomic_DNA"/>
</dbReference>
<name>A0A4P9XV35_9FUNG</name>
<keyword evidence="1" id="KW-0472">Membrane</keyword>
<dbReference type="OrthoDB" id="2128042at2759"/>
<protein>
    <submittedName>
        <fullName evidence="2">Uncharacterized protein</fullName>
    </submittedName>
</protein>
<proteinExistence type="predicted"/>
<feature type="transmembrane region" description="Helical" evidence="1">
    <location>
        <begin position="205"/>
        <end position="230"/>
    </location>
</feature>
<gene>
    <name evidence="2" type="ORF">THASP1DRAFT_8937</name>
</gene>